<dbReference type="EMBL" id="JACMSC010000008">
    <property type="protein sequence ID" value="KAG6510311.1"/>
    <property type="molecule type" value="Genomic_DNA"/>
</dbReference>
<evidence type="ECO:0000313" key="2">
    <source>
        <dbReference type="Proteomes" id="UP000734854"/>
    </source>
</evidence>
<proteinExistence type="predicted"/>
<dbReference type="AlphaFoldDB" id="A0A8J5L9T5"/>
<sequence length="139" mass="15703">MDKVGIAIVDVESLKQPPDVGCSGSSKMTKSLSRKGSMDVERCIDEELDADESLLVVKVENLRRSLVPFKTLHAVLPTPNNTVFQNLGEGRNKRLNRLRFIHPRKVLLFFAAIKGREKNYHTLQFNLLKVIAFISKIVD</sequence>
<accession>A0A8J5L9T5</accession>
<reference evidence="1 2" key="1">
    <citation type="submission" date="2020-08" db="EMBL/GenBank/DDBJ databases">
        <title>Plant Genome Project.</title>
        <authorList>
            <person name="Zhang R.-G."/>
        </authorList>
    </citation>
    <scope>NUCLEOTIDE SEQUENCE [LARGE SCALE GENOMIC DNA]</scope>
    <source>
        <tissue evidence="1">Rhizome</tissue>
    </source>
</reference>
<dbReference type="PANTHER" id="PTHR34064:SF3">
    <property type="entry name" value="OS04G0672300 PROTEIN"/>
    <property type="match status" value="1"/>
</dbReference>
<keyword evidence="2" id="KW-1185">Reference proteome</keyword>
<gene>
    <name evidence="1" type="ORF">ZIOFF_028320</name>
</gene>
<dbReference type="Proteomes" id="UP000734854">
    <property type="component" value="Unassembled WGS sequence"/>
</dbReference>
<organism evidence="1 2">
    <name type="scientific">Zingiber officinale</name>
    <name type="common">Ginger</name>
    <name type="synonym">Amomum zingiber</name>
    <dbReference type="NCBI Taxonomy" id="94328"/>
    <lineage>
        <taxon>Eukaryota</taxon>
        <taxon>Viridiplantae</taxon>
        <taxon>Streptophyta</taxon>
        <taxon>Embryophyta</taxon>
        <taxon>Tracheophyta</taxon>
        <taxon>Spermatophyta</taxon>
        <taxon>Magnoliopsida</taxon>
        <taxon>Liliopsida</taxon>
        <taxon>Zingiberales</taxon>
        <taxon>Zingiberaceae</taxon>
        <taxon>Zingiber</taxon>
    </lineage>
</organism>
<comment type="caution">
    <text evidence="1">The sequence shown here is derived from an EMBL/GenBank/DDBJ whole genome shotgun (WGS) entry which is preliminary data.</text>
</comment>
<dbReference type="PANTHER" id="PTHR34064">
    <property type="entry name" value="OS04G0672300 PROTEIN"/>
    <property type="match status" value="1"/>
</dbReference>
<evidence type="ECO:0000313" key="1">
    <source>
        <dbReference type="EMBL" id="KAG6510311.1"/>
    </source>
</evidence>
<protein>
    <submittedName>
        <fullName evidence="1">Uncharacterized protein</fullName>
    </submittedName>
</protein>
<name>A0A8J5L9T5_ZINOF</name>